<accession>A0A5B7EGU3</accession>
<gene>
    <name evidence="2" type="ORF">E2C01_027016</name>
</gene>
<keyword evidence="3" id="KW-1185">Reference proteome</keyword>
<proteinExistence type="predicted"/>
<dbReference type="AlphaFoldDB" id="A0A5B7EGU3"/>
<evidence type="ECO:0000313" key="3">
    <source>
        <dbReference type="Proteomes" id="UP000324222"/>
    </source>
</evidence>
<protein>
    <submittedName>
        <fullName evidence="2">Uncharacterized protein</fullName>
    </submittedName>
</protein>
<evidence type="ECO:0000313" key="2">
    <source>
        <dbReference type="EMBL" id="MPC33660.1"/>
    </source>
</evidence>
<name>A0A5B7EGU3_PORTR</name>
<evidence type="ECO:0000256" key="1">
    <source>
        <dbReference type="SAM" id="MobiDB-lite"/>
    </source>
</evidence>
<organism evidence="2 3">
    <name type="scientific">Portunus trituberculatus</name>
    <name type="common">Swimming crab</name>
    <name type="synonym">Neptunus trituberculatus</name>
    <dbReference type="NCBI Taxonomy" id="210409"/>
    <lineage>
        <taxon>Eukaryota</taxon>
        <taxon>Metazoa</taxon>
        <taxon>Ecdysozoa</taxon>
        <taxon>Arthropoda</taxon>
        <taxon>Crustacea</taxon>
        <taxon>Multicrustacea</taxon>
        <taxon>Malacostraca</taxon>
        <taxon>Eumalacostraca</taxon>
        <taxon>Eucarida</taxon>
        <taxon>Decapoda</taxon>
        <taxon>Pleocyemata</taxon>
        <taxon>Brachyura</taxon>
        <taxon>Eubrachyura</taxon>
        <taxon>Portunoidea</taxon>
        <taxon>Portunidae</taxon>
        <taxon>Portuninae</taxon>
        <taxon>Portunus</taxon>
    </lineage>
</organism>
<reference evidence="2 3" key="1">
    <citation type="submission" date="2019-05" db="EMBL/GenBank/DDBJ databases">
        <title>Another draft genome of Portunus trituberculatus and its Hox gene families provides insights of decapod evolution.</title>
        <authorList>
            <person name="Jeong J.-H."/>
            <person name="Song I."/>
            <person name="Kim S."/>
            <person name="Choi T."/>
            <person name="Kim D."/>
            <person name="Ryu S."/>
            <person name="Kim W."/>
        </authorList>
    </citation>
    <scope>NUCLEOTIDE SEQUENCE [LARGE SCALE GENOMIC DNA]</scope>
    <source>
        <tissue evidence="2">Muscle</tissue>
    </source>
</reference>
<dbReference type="Proteomes" id="UP000324222">
    <property type="component" value="Unassembled WGS sequence"/>
</dbReference>
<dbReference type="EMBL" id="VSRR010002877">
    <property type="protein sequence ID" value="MPC33660.1"/>
    <property type="molecule type" value="Genomic_DNA"/>
</dbReference>
<feature type="region of interest" description="Disordered" evidence="1">
    <location>
        <begin position="41"/>
        <end position="60"/>
    </location>
</feature>
<sequence>MRCLGLVNRSWSSPEHDTTMILDHCLQEFLRARLSLLTTNTVQRRPRGSAGTVGPCQPARSRKGRLRGVILATTAG</sequence>
<comment type="caution">
    <text evidence="2">The sequence shown here is derived from an EMBL/GenBank/DDBJ whole genome shotgun (WGS) entry which is preliminary data.</text>
</comment>